<keyword evidence="1" id="KW-1133">Transmembrane helix</keyword>
<keyword evidence="3" id="KW-1185">Reference proteome</keyword>
<keyword evidence="1" id="KW-0472">Membrane</keyword>
<dbReference type="AlphaFoldDB" id="A0A7Y9XZL1"/>
<dbReference type="Proteomes" id="UP000522081">
    <property type="component" value="Unassembled WGS sequence"/>
</dbReference>
<accession>A0A7Y9XZL1</accession>
<evidence type="ECO:0000313" key="3">
    <source>
        <dbReference type="Proteomes" id="UP000522081"/>
    </source>
</evidence>
<proteinExistence type="predicted"/>
<dbReference type="SUPFAM" id="SSF53474">
    <property type="entry name" value="alpha/beta-Hydrolases"/>
    <property type="match status" value="1"/>
</dbReference>
<comment type="caution">
    <text evidence="2">The sequence shown here is derived from an EMBL/GenBank/DDBJ whole genome shotgun (WGS) entry which is preliminary data.</text>
</comment>
<reference evidence="2 3" key="1">
    <citation type="submission" date="2020-07" db="EMBL/GenBank/DDBJ databases">
        <title>Genomic Encyclopedia of Type Strains, Phase IV (KMG-IV): sequencing the most valuable type-strain genomes for metagenomic binning, comparative biology and taxonomic classification.</title>
        <authorList>
            <person name="Goeker M."/>
        </authorList>
    </citation>
    <scope>NUCLEOTIDE SEQUENCE [LARGE SCALE GENOMIC DNA]</scope>
    <source>
        <strain evidence="2 3">DSM 29043</strain>
    </source>
</reference>
<name>A0A7Y9XZL1_9SPHN</name>
<feature type="transmembrane region" description="Helical" evidence="1">
    <location>
        <begin position="513"/>
        <end position="531"/>
    </location>
</feature>
<dbReference type="EMBL" id="JACBZF010000004">
    <property type="protein sequence ID" value="NYH96028.1"/>
    <property type="molecule type" value="Genomic_DNA"/>
</dbReference>
<keyword evidence="1" id="KW-0812">Transmembrane</keyword>
<feature type="transmembrane region" description="Helical" evidence="1">
    <location>
        <begin position="243"/>
        <end position="263"/>
    </location>
</feature>
<feature type="transmembrane region" description="Helical" evidence="1">
    <location>
        <begin position="204"/>
        <end position="223"/>
    </location>
</feature>
<evidence type="ECO:0000256" key="1">
    <source>
        <dbReference type="SAM" id="Phobius"/>
    </source>
</evidence>
<gene>
    <name evidence="2" type="ORF">FHS75_002360</name>
</gene>
<dbReference type="InterPro" id="IPR029058">
    <property type="entry name" value="AB_hydrolase_fold"/>
</dbReference>
<protein>
    <submittedName>
        <fullName evidence="2">Pimeloyl-ACP methyl ester carboxylesterase</fullName>
    </submittedName>
</protein>
<sequence>MKRDPKAYTAVIYFHGIGNPRRHVSLAQFLDYFDRFGERQGKDQIGKPRDFTYGSDLLGDQEPTHYVSFKRVIEVAGKPRVAKNIRIYEAYWAPESGGRANALFLAFWLIKRLLNPLVVLFSRWRAFPGLRLSHLHRLIGQGITQAQAQRIERAYRDFENWENRSTYRKGSFTEFREFCSKRISGDLQAIDRWKYKFRSYNYSLSFYASIVTACSVFIILIIARSFSNFLANFYDFGFRLNHLYSFDATASAIGLILGGYLYAKGDSYVLDVVAWTADTERGERFQAKDRVVKYGQSLLRRVTSDPRCQECVVIGHSLGTSIASEALLREGRLALITDDAEAKARISALAKVKYVFTVGSPVDRIFYLFQTDSSFSHRYSRLIEEQRLAVDLPPFAIPQSKAEARIVNFWSRFDPISSEISSLRKNSSDRRDAIINIEALPPAAPLPIGSHTSFFADAAVMKPIYWATMTGRLPRDFQLRDKVRKLPLFFGRGSVVALLLIFTGAFWSLATWTAPAVTGITAVIGIAVIAYQRRAALKKHSDEFGDFIQR</sequence>
<feature type="transmembrane region" description="Helical" evidence="1">
    <location>
        <begin position="489"/>
        <end position="507"/>
    </location>
</feature>
<dbReference type="RefSeq" id="WP_179407882.1">
    <property type="nucleotide sequence ID" value="NZ_BMGF01000004.1"/>
</dbReference>
<evidence type="ECO:0000313" key="2">
    <source>
        <dbReference type="EMBL" id="NYH96028.1"/>
    </source>
</evidence>
<organism evidence="2 3">
    <name type="scientific">Novosphingobium marinum</name>
    <dbReference type="NCBI Taxonomy" id="1514948"/>
    <lineage>
        <taxon>Bacteria</taxon>
        <taxon>Pseudomonadati</taxon>
        <taxon>Pseudomonadota</taxon>
        <taxon>Alphaproteobacteria</taxon>
        <taxon>Sphingomonadales</taxon>
        <taxon>Sphingomonadaceae</taxon>
        <taxon>Novosphingobium</taxon>
    </lineage>
</organism>